<reference evidence="6 8" key="1">
    <citation type="submission" date="2019-07" db="EMBL/GenBank/DDBJ databases">
        <title>Whole genome shotgun sequence of Frigoribacterium faeni NBRC 103066.</title>
        <authorList>
            <person name="Hosoyama A."/>
            <person name="Uohara A."/>
            <person name="Ohji S."/>
            <person name="Ichikawa N."/>
        </authorList>
    </citation>
    <scope>NUCLEOTIDE SEQUENCE [LARGE SCALE GENOMIC DNA]</scope>
    <source>
        <strain evidence="6 8">NBRC 103066</strain>
    </source>
</reference>
<dbReference type="InterPro" id="IPR000914">
    <property type="entry name" value="SBP_5_dom"/>
</dbReference>
<evidence type="ECO:0000256" key="1">
    <source>
        <dbReference type="ARBA" id="ARBA00004196"/>
    </source>
</evidence>
<name>A0A7W3JH13_9MICO</name>
<proteinExistence type="inferred from homology"/>
<gene>
    <name evidence="7" type="ORF">FB463_000945</name>
    <name evidence="6" type="ORF">FFA01_05740</name>
</gene>
<dbReference type="Gene3D" id="3.90.76.10">
    <property type="entry name" value="Dipeptide-binding Protein, Domain 1"/>
    <property type="match status" value="1"/>
</dbReference>
<dbReference type="GO" id="GO:0030313">
    <property type="term" value="C:cell envelope"/>
    <property type="evidence" value="ECO:0007669"/>
    <property type="project" value="UniProtKB-SubCell"/>
</dbReference>
<accession>A0A7W3JH13</accession>
<protein>
    <submittedName>
        <fullName evidence="6">Peptide ABC transporter substrate-binding protein</fullName>
    </submittedName>
    <submittedName>
        <fullName evidence="7">Peptide/nickel transport system substrate-binding protein</fullName>
    </submittedName>
</protein>
<organism evidence="7 9">
    <name type="scientific">Frigoribacterium faeni</name>
    <dbReference type="NCBI Taxonomy" id="145483"/>
    <lineage>
        <taxon>Bacteria</taxon>
        <taxon>Bacillati</taxon>
        <taxon>Actinomycetota</taxon>
        <taxon>Actinomycetes</taxon>
        <taxon>Micrococcales</taxon>
        <taxon>Microbacteriaceae</taxon>
        <taxon>Frigoribacterium</taxon>
    </lineage>
</organism>
<evidence type="ECO:0000259" key="5">
    <source>
        <dbReference type="Pfam" id="PF00496"/>
    </source>
</evidence>
<dbReference type="GO" id="GO:0043190">
    <property type="term" value="C:ATP-binding cassette (ABC) transporter complex"/>
    <property type="evidence" value="ECO:0007669"/>
    <property type="project" value="InterPro"/>
</dbReference>
<evidence type="ECO:0000313" key="8">
    <source>
        <dbReference type="Proteomes" id="UP000321154"/>
    </source>
</evidence>
<evidence type="ECO:0000313" key="6">
    <source>
        <dbReference type="EMBL" id="GEK82265.1"/>
    </source>
</evidence>
<dbReference type="Gene3D" id="3.10.105.10">
    <property type="entry name" value="Dipeptide-binding Protein, Domain 3"/>
    <property type="match status" value="1"/>
</dbReference>
<dbReference type="GO" id="GO:0042597">
    <property type="term" value="C:periplasmic space"/>
    <property type="evidence" value="ECO:0007669"/>
    <property type="project" value="UniProtKB-ARBA"/>
</dbReference>
<reference evidence="7 9" key="2">
    <citation type="submission" date="2020-07" db="EMBL/GenBank/DDBJ databases">
        <title>Sequencing the genomes of 1000 actinobacteria strains.</title>
        <authorList>
            <person name="Klenk H.-P."/>
        </authorList>
    </citation>
    <scope>NUCLEOTIDE SEQUENCE [LARGE SCALE GENOMIC DNA]</scope>
    <source>
        <strain evidence="7 9">DSM 10309</strain>
    </source>
</reference>
<dbReference type="RefSeq" id="WP_146852805.1">
    <property type="nucleotide sequence ID" value="NZ_BAAAHR010000002.1"/>
</dbReference>
<keyword evidence="4" id="KW-0732">Signal</keyword>
<dbReference type="InterPro" id="IPR039424">
    <property type="entry name" value="SBP_5"/>
</dbReference>
<dbReference type="Pfam" id="PF00496">
    <property type="entry name" value="SBP_bac_5"/>
    <property type="match status" value="1"/>
</dbReference>
<dbReference type="EMBL" id="JACGWW010000001">
    <property type="protein sequence ID" value="MBA8812721.1"/>
    <property type="molecule type" value="Genomic_DNA"/>
</dbReference>
<evidence type="ECO:0000313" key="7">
    <source>
        <dbReference type="EMBL" id="MBA8812721.1"/>
    </source>
</evidence>
<dbReference type="PIRSF" id="PIRSF002741">
    <property type="entry name" value="MppA"/>
    <property type="match status" value="1"/>
</dbReference>
<dbReference type="GO" id="GO:1904680">
    <property type="term" value="F:peptide transmembrane transporter activity"/>
    <property type="evidence" value="ECO:0007669"/>
    <property type="project" value="TreeGrafter"/>
</dbReference>
<comment type="subcellular location">
    <subcellularLocation>
        <location evidence="1">Cell envelope</location>
    </subcellularLocation>
</comment>
<dbReference type="PANTHER" id="PTHR30290">
    <property type="entry name" value="PERIPLASMIC BINDING COMPONENT OF ABC TRANSPORTER"/>
    <property type="match status" value="1"/>
</dbReference>
<dbReference type="PANTHER" id="PTHR30290:SF10">
    <property type="entry name" value="PERIPLASMIC OLIGOPEPTIDE-BINDING PROTEIN-RELATED"/>
    <property type="match status" value="1"/>
</dbReference>
<dbReference type="EMBL" id="BJUV01000004">
    <property type="protein sequence ID" value="GEK82265.1"/>
    <property type="molecule type" value="Genomic_DNA"/>
</dbReference>
<feature type="domain" description="Solute-binding protein family 5" evidence="5">
    <location>
        <begin position="83"/>
        <end position="460"/>
    </location>
</feature>
<sequence length="540" mass="57332">MTSDSKLGRRALAVVGGAAATTLILAGCASGGDAENALDGISIGTTDVITSLDPAGSYDNGSFAVQNQVFGFLMNSPYGSPDVEPDLAESAEFTDPTTYTVTLKPDLTFANGNALTSSDVKFTFDRQLQIADPNGPSSLLANLAGVEAPDDTTVVFTLNGADQTWPQILSSPAAPIVDEDVFSATELTSADDIVSGDAFSGQYSITDYSENETIAYAANDAYDGVLGAAKTDSITATYYTEETDLKLAVQEGDVDVANRSLSPTDLADLATDDSLTVHNGPGGEIRYLVFNLDTMPYGSTQPDADADKALAVRQAIADTIDRDALASDVYNDTYTPLYSVVPDGLTGATKPLESLYGDGDGGPDVDKATETLSAAGVETPVTIDLQYSPDHYGASSDEEYALIQTQLQATGLFEVNLQSTLWDTYSTERREDAYPVYQLGWFPDFSDADNYLSPFFTKDNFVGNHYDSAEVQGLLADEIAESDEAARTEIIGQIQEVVANDLPTLPILQGTQVVVSQSDVQGVDDTLDPSFKFRYAALSR</sequence>
<dbReference type="SUPFAM" id="SSF53850">
    <property type="entry name" value="Periplasmic binding protein-like II"/>
    <property type="match status" value="1"/>
</dbReference>
<keyword evidence="3" id="KW-0813">Transport</keyword>
<dbReference type="GO" id="GO:0015833">
    <property type="term" value="P:peptide transport"/>
    <property type="evidence" value="ECO:0007669"/>
    <property type="project" value="TreeGrafter"/>
</dbReference>
<evidence type="ECO:0000256" key="2">
    <source>
        <dbReference type="ARBA" id="ARBA00005695"/>
    </source>
</evidence>
<comment type="similarity">
    <text evidence="2">Belongs to the bacterial solute-binding protein 5 family.</text>
</comment>
<dbReference type="OrthoDB" id="9801912at2"/>
<keyword evidence="8" id="KW-1185">Reference proteome</keyword>
<dbReference type="InterPro" id="IPR030678">
    <property type="entry name" value="Peptide/Ni-bd"/>
</dbReference>
<dbReference type="PROSITE" id="PS51257">
    <property type="entry name" value="PROKAR_LIPOPROTEIN"/>
    <property type="match status" value="1"/>
</dbReference>
<evidence type="ECO:0000256" key="4">
    <source>
        <dbReference type="ARBA" id="ARBA00022729"/>
    </source>
</evidence>
<evidence type="ECO:0000313" key="9">
    <source>
        <dbReference type="Proteomes" id="UP000522688"/>
    </source>
</evidence>
<dbReference type="Proteomes" id="UP000522688">
    <property type="component" value="Unassembled WGS sequence"/>
</dbReference>
<dbReference type="Proteomes" id="UP000321154">
    <property type="component" value="Unassembled WGS sequence"/>
</dbReference>
<comment type="caution">
    <text evidence="7">The sequence shown here is derived from an EMBL/GenBank/DDBJ whole genome shotgun (WGS) entry which is preliminary data.</text>
</comment>
<evidence type="ECO:0000256" key="3">
    <source>
        <dbReference type="ARBA" id="ARBA00022448"/>
    </source>
</evidence>
<dbReference type="AlphaFoldDB" id="A0A7W3JH13"/>
<dbReference type="Gene3D" id="3.40.190.10">
    <property type="entry name" value="Periplasmic binding protein-like II"/>
    <property type="match status" value="1"/>
</dbReference>